<dbReference type="InterPro" id="IPR050273">
    <property type="entry name" value="GppA/Ppx_hydrolase"/>
</dbReference>
<protein>
    <submittedName>
        <fullName evidence="3">Exopolyphosphatase</fullName>
    </submittedName>
</protein>
<dbReference type="RefSeq" id="WP_244408059.1">
    <property type="nucleotide sequence ID" value="NZ_AP025637.1"/>
</dbReference>
<dbReference type="PANTHER" id="PTHR30005">
    <property type="entry name" value="EXOPOLYPHOSPHATASE"/>
    <property type="match status" value="1"/>
</dbReference>
<dbReference type="EMBL" id="AP025637">
    <property type="protein sequence ID" value="BDG73854.1"/>
    <property type="molecule type" value="Genomic_DNA"/>
</dbReference>
<evidence type="ECO:0000259" key="2">
    <source>
        <dbReference type="Pfam" id="PF21697"/>
    </source>
</evidence>
<accession>A0ABN6P5C7</accession>
<dbReference type="Proteomes" id="UP000831327">
    <property type="component" value="Chromosome"/>
</dbReference>
<dbReference type="InterPro" id="IPR003695">
    <property type="entry name" value="Ppx_GppA_N"/>
</dbReference>
<evidence type="ECO:0000313" key="3">
    <source>
        <dbReference type="EMBL" id="BDG73854.1"/>
    </source>
</evidence>
<name>A0ABN6P5C7_9PROT</name>
<evidence type="ECO:0000313" key="4">
    <source>
        <dbReference type="Proteomes" id="UP000831327"/>
    </source>
</evidence>
<feature type="domain" description="Exopolyphosphatase C-terminal" evidence="2">
    <location>
        <begin position="321"/>
        <end position="498"/>
    </location>
</feature>
<reference evidence="3 4" key="1">
    <citation type="journal article" date="2016" name="Microbes Environ.">
        <title>Phylogenetically diverse aerobic anoxygenic phototrophic bacteria isolated from epilithic biofilms in Tama river, Japan.</title>
        <authorList>
            <person name="Hirose S."/>
            <person name="Matsuura K."/>
            <person name="Haruta S."/>
        </authorList>
    </citation>
    <scope>NUCLEOTIDE SEQUENCE [LARGE SCALE GENOMIC DNA]</scope>
    <source>
        <strain evidence="3 4">S08</strain>
    </source>
</reference>
<dbReference type="InterPro" id="IPR048951">
    <property type="entry name" value="Ppx_C"/>
</dbReference>
<gene>
    <name evidence="3" type="ORF">Rmf_37830</name>
</gene>
<proteinExistence type="predicted"/>
<dbReference type="Pfam" id="PF21697">
    <property type="entry name" value="Ppx_C"/>
    <property type="match status" value="1"/>
</dbReference>
<keyword evidence="4" id="KW-1185">Reference proteome</keyword>
<dbReference type="SUPFAM" id="SSF109604">
    <property type="entry name" value="HD-domain/PDEase-like"/>
    <property type="match status" value="1"/>
</dbReference>
<dbReference type="SUPFAM" id="SSF53067">
    <property type="entry name" value="Actin-like ATPase domain"/>
    <property type="match status" value="2"/>
</dbReference>
<dbReference type="Pfam" id="PF02541">
    <property type="entry name" value="Ppx-GppA"/>
    <property type="match status" value="1"/>
</dbReference>
<evidence type="ECO:0000259" key="1">
    <source>
        <dbReference type="Pfam" id="PF02541"/>
    </source>
</evidence>
<sequence length="505" mass="53807">MDTAMTDMPAAGAPLRAARSAVVDLGSNSVRLVVFEGHGRNPLAIFNEKAVLGLGRGLVTTGRLNEDAVEQALTVMVRYHTVARAMGADPVEVLATAAVRDAANGAAFIAALRDRLPDLVIRVLTGDEEGRLSADGVLLGFPGADGVLGDIGGGSLELVELAHGRAGRVASLPLGAIRLAERAGGEVQRGRALADEEFARVPWLPEANGRDLYLVGGAWRALARMHIAQTAYPLSIVHHYALMREEARDLAGVVMAATRRTLERMPGAPSKRLSDLPWAAVVLRRLLRASGARRVVFSANGLREGWYARRLPSETRQADPLLAAAQDLATRFGRDPRLPGALARWTSGLFETESPTDAALRIAACWASDIGSHDHPDYRAEHSYFRVLRQPGVGLDHHARAFLALAVALRYEAAPEATYIQAARVLLDLPAVRRAETLGAALRLAYTLSGGTPELLAGTEIERRGGRLVLRLVEGTGVFAGESVLRRVEALAAVLGLEAAVEVAG</sequence>
<dbReference type="Gene3D" id="1.10.3210.10">
    <property type="entry name" value="Hypothetical protein af1432"/>
    <property type="match status" value="1"/>
</dbReference>
<dbReference type="PANTHER" id="PTHR30005:SF0">
    <property type="entry name" value="RETROGRADE REGULATION PROTEIN 2"/>
    <property type="match status" value="1"/>
</dbReference>
<dbReference type="Gene3D" id="3.30.420.150">
    <property type="entry name" value="Exopolyphosphatase. Domain 2"/>
    <property type="match status" value="1"/>
</dbReference>
<feature type="domain" description="Ppx/GppA phosphatase N-terminal" evidence="1">
    <location>
        <begin position="41"/>
        <end position="313"/>
    </location>
</feature>
<organism evidence="3 4">
    <name type="scientific">Roseomonas fluvialis</name>
    <dbReference type="NCBI Taxonomy" id="1750527"/>
    <lineage>
        <taxon>Bacteria</taxon>
        <taxon>Pseudomonadati</taxon>
        <taxon>Pseudomonadota</taxon>
        <taxon>Alphaproteobacteria</taxon>
        <taxon>Acetobacterales</taxon>
        <taxon>Roseomonadaceae</taxon>
        <taxon>Roseomonas</taxon>
    </lineage>
</organism>
<dbReference type="CDD" id="cd24052">
    <property type="entry name" value="ASKHA_NBD_HpPPX-GppA-like"/>
    <property type="match status" value="1"/>
</dbReference>
<dbReference type="Gene3D" id="3.30.420.40">
    <property type="match status" value="1"/>
</dbReference>
<dbReference type="InterPro" id="IPR043129">
    <property type="entry name" value="ATPase_NBD"/>
</dbReference>